<dbReference type="InterPro" id="IPR041382">
    <property type="entry name" value="SH3_16"/>
</dbReference>
<name>A0A257LT65_UNCW3</name>
<dbReference type="AlphaFoldDB" id="A0A257LT65"/>
<dbReference type="Gene3D" id="2.30.30.40">
    <property type="entry name" value="SH3 Domains"/>
    <property type="match status" value="1"/>
</dbReference>
<organism evidence="2 3">
    <name type="scientific">candidate division WOR-3 bacterium 4484_18</name>
    <dbReference type="NCBI Taxonomy" id="2020626"/>
    <lineage>
        <taxon>Bacteria</taxon>
        <taxon>Bacteria division WOR-3</taxon>
    </lineage>
</organism>
<evidence type="ECO:0000259" key="1">
    <source>
        <dbReference type="Pfam" id="PF18348"/>
    </source>
</evidence>
<dbReference type="EMBL" id="NMUJ01000061">
    <property type="protein sequence ID" value="OYV02679.1"/>
    <property type="molecule type" value="Genomic_DNA"/>
</dbReference>
<proteinExistence type="predicted"/>
<accession>A0A257LT65</accession>
<sequence length="122" mass="14083">MRLCIVRVPVADLRKEPSHQTERVSQALLNEIAEILREEADWLLVKLNRDGYEGWIYKPHVVETRVERTFDHVVVVPIVSVFVSPYAPFPMMRLSFNTRVRLIETLGLIAPGLYRHCTISLG</sequence>
<dbReference type="Proteomes" id="UP000216312">
    <property type="component" value="Unassembled WGS sequence"/>
</dbReference>
<reference evidence="3" key="1">
    <citation type="submission" date="2017-07" db="EMBL/GenBank/DDBJ databases">
        <title>Novel pathways for hydrocarbon cycling and metabolic interdependencies in hydrothermal sediment communities.</title>
        <authorList>
            <person name="Dombrowski N."/>
            <person name="Seitz K."/>
            <person name="Teske A."/>
            <person name="Baker B."/>
        </authorList>
    </citation>
    <scope>NUCLEOTIDE SEQUENCE [LARGE SCALE GENOMIC DNA]</scope>
</reference>
<feature type="domain" description="Bacterial dipeptidyl-peptidase SH3" evidence="1">
    <location>
        <begin position="13"/>
        <end position="56"/>
    </location>
</feature>
<protein>
    <recommendedName>
        <fullName evidence="1">Bacterial dipeptidyl-peptidase SH3 domain-containing protein</fullName>
    </recommendedName>
</protein>
<comment type="caution">
    <text evidence="2">The sequence shown here is derived from an EMBL/GenBank/DDBJ whole genome shotgun (WGS) entry which is preliminary data.</text>
</comment>
<dbReference type="Pfam" id="PF18348">
    <property type="entry name" value="SH3_16"/>
    <property type="match status" value="1"/>
</dbReference>
<evidence type="ECO:0000313" key="3">
    <source>
        <dbReference type="Proteomes" id="UP000216312"/>
    </source>
</evidence>
<evidence type="ECO:0000313" key="2">
    <source>
        <dbReference type="EMBL" id="OYV02679.1"/>
    </source>
</evidence>
<gene>
    <name evidence="2" type="ORF">CGW93_04250</name>
</gene>